<comment type="catalytic activity">
    <reaction evidence="1">
        <text>Endonucleolytic cleavage to 5'-phosphomonoester.</text>
        <dbReference type="EC" id="3.1.26.4"/>
    </reaction>
</comment>
<feature type="compositionally biased region" description="Low complexity" evidence="8">
    <location>
        <begin position="451"/>
        <end position="460"/>
    </location>
</feature>
<dbReference type="InterPro" id="IPR012337">
    <property type="entry name" value="RNaseH-like_sf"/>
</dbReference>
<dbReference type="InterPro" id="IPR036397">
    <property type="entry name" value="RNaseH_sf"/>
</dbReference>
<evidence type="ECO:0000256" key="7">
    <source>
        <dbReference type="ARBA" id="ARBA00022801"/>
    </source>
</evidence>
<dbReference type="CDD" id="cd09280">
    <property type="entry name" value="RNase_HI_eukaryote_like"/>
    <property type="match status" value="1"/>
</dbReference>
<dbReference type="EMBL" id="ML179042">
    <property type="protein sequence ID" value="THV06488.1"/>
    <property type="molecule type" value="Genomic_DNA"/>
</dbReference>
<evidence type="ECO:0000256" key="4">
    <source>
        <dbReference type="ARBA" id="ARBA00022722"/>
    </source>
</evidence>
<keyword evidence="7" id="KW-0378">Hydrolase</keyword>
<evidence type="ECO:0000256" key="5">
    <source>
        <dbReference type="ARBA" id="ARBA00022723"/>
    </source>
</evidence>
<evidence type="ECO:0000256" key="6">
    <source>
        <dbReference type="ARBA" id="ARBA00022759"/>
    </source>
</evidence>
<dbReference type="AlphaFoldDB" id="A0A4S8MTH4"/>
<feature type="domain" description="RNase H type-1" evidence="9">
    <location>
        <begin position="93"/>
        <end position="243"/>
    </location>
</feature>
<dbReference type="InterPro" id="IPR002156">
    <property type="entry name" value="RNaseH_domain"/>
</dbReference>
<name>A0A4S8MTH4_DENBC</name>
<evidence type="ECO:0000313" key="10">
    <source>
        <dbReference type="EMBL" id="THV06488.1"/>
    </source>
</evidence>
<dbReference type="SUPFAM" id="SSF53098">
    <property type="entry name" value="Ribonuclease H-like"/>
    <property type="match status" value="1"/>
</dbReference>
<dbReference type="Pfam" id="PF00075">
    <property type="entry name" value="RNase_H"/>
    <property type="match status" value="1"/>
</dbReference>
<evidence type="ECO:0000259" key="9">
    <source>
        <dbReference type="PROSITE" id="PS50879"/>
    </source>
</evidence>
<dbReference type="GO" id="GO:0046872">
    <property type="term" value="F:metal ion binding"/>
    <property type="evidence" value="ECO:0007669"/>
    <property type="project" value="UniProtKB-KW"/>
</dbReference>
<dbReference type="OrthoDB" id="245563at2759"/>
<comment type="similarity">
    <text evidence="2">Belongs to the RNase H family.</text>
</comment>
<dbReference type="PROSITE" id="PS50879">
    <property type="entry name" value="RNASE_H_1"/>
    <property type="match status" value="1"/>
</dbReference>
<dbReference type="InterPro" id="IPR050092">
    <property type="entry name" value="RNase_H"/>
</dbReference>
<dbReference type="GO" id="GO:0004523">
    <property type="term" value="F:RNA-DNA hybrid ribonuclease activity"/>
    <property type="evidence" value="ECO:0007669"/>
    <property type="project" value="UniProtKB-EC"/>
</dbReference>
<keyword evidence="5" id="KW-0479">Metal-binding</keyword>
<evidence type="ECO:0000256" key="1">
    <source>
        <dbReference type="ARBA" id="ARBA00000077"/>
    </source>
</evidence>
<dbReference type="PANTHER" id="PTHR10642:SF26">
    <property type="entry name" value="RIBONUCLEASE H1"/>
    <property type="match status" value="1"/>
</dbReference>
<feature type="compositionally biased region" description="Low complexity" evidence="8">
    <location>
        <begin position="353"/>
        <end position="365"/>
    </location>
</feature>
<accession>A0A4S8MTH4</accession>
<sequence>MFHRREEAEEWNGQYPSDKPKVGDEEVPQNQKETLERNINNAASGSIDVVSSSISTFAQRDLSTSDVDRKRKKRDIDVVDEFQLPKIQMSTETGSDLVVYCDGACKGNGKPGSIAGVGVWWGHDDERNIAERCPGAQTNNRAELLALGRVLESTPVSRRKLVIKSDSKYTINCFEKWIHKWYQNGFVSSTGKPVANAPLIRYVHTLLESRINLGQRVRIDYVKGHSGDVGNDGADAQANIGATKCEVEERDWGQLEEHYKKEVRRIMEILEESDSGLRKAEVEVVGSDKIEDEVEVETVDGDNTVESPSKRRRISEEGSAQSNPVQGAIPGPFTPSKPKSERALATKSSVTQSAPNTPSSPSKPSSEARKLRLAVIAETLSPKTESDSNKQSRLAIIQANLSPTKSKSGARVSDGKDDLTLTKDHHQPPKPNRPTDALSPKENTTGPPPDVSSSSSLPQPAAGTSLPKDDVMKPTSSPFSSPSRPREELTPRKRRRLALIQEALLSSSETPTPEPNPIVPRSPSKTKAEFAGPKAKGNTAVTHTNPEVANELSKDDLEAFAQVWNDDISSLSQ</sequence>
<evidence type="ECO:0000256" key="2">
    <source>
        <dbReference type="ARBA" id="ARBA00005300"/>
    </source>
</evidence>
<proteinExistence type="inferred from homology"/>
<evidence type="ECO:0000256" key="3">
    <source>
        <dbReference type="ARBA" id="ARBA00012180"/>
    </source>
</evidence>
<feature type="compositionally biased region" description="Low complexity" evidence="8">
    <location>
        <begin position="474"/>
        <end position="483"/>
    </location>
</feature>
<dbReference type="Proteomes" id="UP000297245">
    <property type="component" value="Unassembled WGS sequence"/>
</dbReference>
<keyword evidence="6" id="KW-0255">Endonuclease</keyword>
<organism evidence="10 11">
    <name type="scientific">Dendrothele bispora (strain CBS 962.96)</name>
    <dbReference type="NCBI Taxonomy" id="1314807"/>
    <lineage>
        <taxon>Eukaryota</taxon>
        <taxon>Fungi</taxon>
        <taxon>Dikarya</taxon>
        <taxon>Basidiomycota</taxon>
        <taxon>Agaricomycotina</taxon>
        <taxon>Agaricomycetes</taxon>
        <taxon>Agaricomycetidae</taxon>
        <taxon>Agaricales</taxon>
        <taxon>Agaricales incertae sedis</taxon>
        <taxon>Dendrothele</taxon>
    </lineage>
</organism>
<keyword evidence="4" id="KW-0540">Nuclease</keyword>
<dbReference type="EC" id="3.1.26.4" evidence="3"/>
<evidence type="ECO:0000256" key="8">
    <source>
        <dbReference type="SAM" id="MobiDB-lite"/>
    </source>
</evidence>
<feature type="region of interest" description="Disordered" evidence="8">
    <location>
        <begin position="1"/>
        <end position="35"/>
    </location>
</feature>
<dbReference type="GO" id="GO:0043137">
    <property type="term" value="P:DNA replication, removal of RNA primer"/>
    <property type="evidence" value="ECO:0007669"/>
    <property type="project" value="TreeGrafter"/>
</dbReference>
<reference evidence="10 11" key="1">
    <citation type="journal article" date="2019" name="Nat. Ecol. Evol.">
        <title>Megaphylogeny resolves global patterns of mushroom evolution.</title>
        <authorList>
            <person name="Varga T."/>
            <person name="Krizsan K."/>
            <person name="Foldi C."/>
            <person name="Dima B."/>
            <person name="Sanchez-Garcia M."/>
            <person name="Sanchez-Ramirez S."/>
            <person name="Szollosi G.J."/>
            <person name="Szarkandi J.G."/>
            <person name="Papp V."/>
            <person name="Albert L."/>
            <person name="Andreopoulos W."/>
            <person name="Angelini C."/>
            <person name="Antonin V."/>
            <person name="Barry K.W."/>
            <person name="Bougher N.L."/>
            <person name="Buchanan P."/>
            <person name="Buyck B."/>
            <person name="Bense V."/>
            <person name="Catcheside P."/>
            <person name="Chovatia M."/>
            <person name="Cooper J."/>
            <person name="Damon W."/>
            <person name="Desjardin D."/>
            <person name="Finy P."/>
            <person name="Geml J."/>
            <person name="Haridas S."/>
            <person name="Hughes K."/>
            <person name="Justo A."/>
            <person name="Karasinski D."/>
            <person name="Kautmanova I."/>
            <person name="Kiss B."/>
            <person name="Kocsube S."/>
            <person name="Kotiranta H."/>
            <person name="LaButti K.M."/>
            <person name="Lechner B.E."/>
            <person name="Liimatainen K."/>
            <person name="Lipzen A."/>
            <person name="Lukacs Z."/>
            <person name="Mihaltcheva S."/>
            <person name="Morgado L.N."/>
            <person name="Niskanen T."/>
            <person name="Noordeloos M.E."/>
            <person name="Ohm R.A."/>
            <person name="Ortiz-Santana B."/>
            <person name="Ovrebo C."/>
            <person name="Racz N."/>
            <person name="Riley R."/>
            <person name="Savchenko A."/>
            <person name="Shiryaev A."/>
            <person name="Soop K."/>
            <person name="Spirin V."/>
            <person name="Szebenyi C."/>
            <person name="Tomsovsky M."/>
            <person name="Tulloss R.E."/>
            <person name="Uehling J."/>
            <person name="Grigoriev I.V."/>
            <person name="Vagvolgyi C."/>
            <person name="Papp T."/>
            <person name="Martin F.M."/>
            <person name="Miettinen O."/>
            <person name="Hibbett D.S."/>
            <person name="Nagy L.G."/>
        </authorList>
    </citation>
    <scope>NUCLEOTIDE SEQUENCE [LARGE SCALE GENOMIC DNA]</scope>
    <source>
        <strain evidence="10 11">CBS 962.96</strain>
    </source>
</reference>
<gene>
    <name evidence="10" type="ORF">K435DRAFT_848971</name>
</gene>
<dbReference type="GO" id="GO:0003676">
    <property type="term" value="F:nucleic acid binding"/>
    <property type="evidence" value="ECO:0007669"/>
    <property type="project" value="InterPro"/>
</dbReference>
<keyword evidence="11" id="KW-1185">Reference proteome</keyword>
<feature type="compositionally biased region" description="Basic and acidic residues" evidence="8">
    <location>
        <begin position="413"/>
        <end position="427"/>
    </location>
</feature>
<protein>
    <recommendedName>
        <fullName evidence="3">ribonuclease H</fullName>
        <ecNumber evidence="3">3.1.26.4</ecNumber>
    </recommendedName>
</protein>
<dbReference type="PANTHER" id="PTHR10642">
    <property type="entry name" value="RIBONUCLEASE H1"/>
    <property type="match status" value="1"/>
</dbReference>
<feature type="region of interest" description="Disordered" evidence="8">
    <location>
        <begin position="296"/>
        <end position="541"/>
    </location>
</feature>
<dbReference type="Gene3D" id="3.30.420.10">
    <property type="entry name" value="Ribonuclease H-like superfamily/Ribonuclease H"/>
    <property type="match status" value="1"/>
</dbReference>
<evidence type="ECO:0000313" key="11">
    <source>
        <dbReference type="Proteomes" id="UP000297245"/>
    </source>
</evidence>